<feature type="domain" description="Out at first protein BRICHOS-like" evidence="2">
    <location>
        <begin position="133"/>
        <end position="238"/>
    </location>
</feature>
<sequence length="339" mass="38360">MSFENSLDDVESQNYSFDDSASTVASSVVTENILRASNSSNKSRELNKGMEKPIRVNKSIKRRVYGIKGKARLLPVIFALNNVNGFPNETTTEQRPSDKKIIMKCKFRVQEIKLKDTETEDIRYNFLIGGDGSGGEVVQETITSNIHDDIITLEFQRTDGTLITQLIDFRSEAQVLKALVLGEEERGQSQYQVMCFVTKFQKGDFITSDAMAKLRQKNPTTIRTPEEDRGKENYTMTGSSMSILESSVTSFPHVQSNHQQTSVSRCNEVSGIWAPCICSLELCIGWFPCGLKYCKGKIDNNSINNNQINSSYRCGIKTCRKCSNFSYYVRQKQQCLWDE</sequence>
<dbReference type="Pfam" id="PF22873">
    <property type="entry name" value="OAF_C"/>
    <property type="match status" value="1"/>
</dbReference>
<dbReference type="EMBL" id="CVRI01000001">
    <property type="protein sequence ID" value="CRK86511.1"/>
    <property type="molecule type" value="Genomic_DNA"/>
</dbReference>
<dbReference type="InterPro" id="IPR053894">
    <property type="entry name" value="OAF_N"/>
</dbReference>
<evidence type="ECO:0000313" key="4">
    <source>
        <dbReference type="EMBL" id="CRK86511.1"/>
    </source>
</evidence>
<reference evidence="4 5" key="1">
    <citation type="submission" date="2015-04" db="EMBL/GenBank/DDBJ databases">
        <authorList>
            <person name="Syromyatnikov M.Y."/>
            <person name="Popov V.N."/>
        </authorList>
    </citation>
    <scope>NUCLEOTIDE SEQUENCE [LARGE SCALE GENOMIC DNA]</scope>
</reference>
<name>A0A1J1HEX6_9DIPT</name>
<evidence type="ECO:0000256" key="1">
    <source>
        <dbReference type="ARBA" id="ARBA00005786"/>
    </source>
</evidence>
<dbReference type="InterPro" id="IPR026315">
    <property type="entry name" value="Oaf"/>
</dbReference>
<comment type="similarity">
    <text evidence="1">Belongs to the OAF family.</text>
</comment>
<dbReference type="Pfam" id="PF14941">
    <property type="entry name" value="OAF_N"/>
    <property type="match status" value="1"/>
</dbReference>
<dbReference type="PANTHER" id="PTHR13423:SF2">
    <property type="entry name" value="OUT AT FIRST PROTEIN HOMOLOG"/>
    <property type="match status" value="1"/>
</dbReference>
<dbReference type="InterPro" id="IPR053897">
    <property type="entry name" value="Oaf_C"/>
</dbReference>
<evidence type="ECO:0000259" key="3">
    <source>
        <dbReference type="Pfam" id="PF22873"/>
    </source>
</evidence>
<feature type="domain" description="Out at first C-terminal" evidence="3">
    <location>
        <begin position="265"/>
        <end position="339"/>
    </location>
</feature>
<protein>
    <submittedName>
        <fullName evidence="4">CLUMA_CG000204, isoform A</fullName>
    </submittedName>
</protein>
<accession>A0A1J1HEX6</accession>
<proteinExistence type="inferred from homology"/>
<dbReference type="PANTHER" id="PTHR13423">
    <property type="entry name" value="OUT AT FIRST"/>
    <property type="match status" value="1"/>
</dbReference>
<organism evidence="4 5">
    <name type="scientific">Clunio marinus</name>
    <dbReference type="NCBI Taxonomy" id="568069"/>
    <lineage>
        <taxon>Eukaryota</taxon>
        <taxon>Metazoa</taxon>
        <taxon>Ecdysozoa</taxon>
        <taxon>Arthropoda</taxon>
        <taxon>Hexapoda</taxon>
        <taxon>Insecta</taxon>
        <taxon>Pterygota</taxon>
        <taxon>Neoptera</taxon>
        <taxon>Endopterygota</taxon>
        <taxon>Diptera</taxon>
        <taxon>Nematocera</taxon>
        <taxon>Chironomoidea</taxon>
        <taxon>Chironomidae</taxon>
        <taxon>Clunio</taxon>
    </lineage>
</organism>
<dbReference type="Proteomes" id="UP000183832">
    <property type="component" value="Unassembled WGS sequence"/>
</dbReference>
<dbReference type="AlphaFoldDB" id="A0A1J1HEX6"/>
<evidence type="ECO:0000313" key="5">
    <source>
        <dbReference type="Proteomes" id="UP000183832"/>
    </source>
</evidence>
<dbReference type="OrthoDB" id="5947176at2759"/>
<gene>
    <name evidence="4" type="primary">putative Out at first protein</name>
    <name evidence="4" type="ORF">CLUMA_CG000204</name>
</gene>
<keyword evidence="5" id="KW-1185">Reference proteome</keyword>
<evidence type="ECO:0000259" key="2">
    <source>
        <dbReference type="Pfam" id="PF14941"/>
    </source>
</evidence>